<dbReference type="InterPro" id="IPR045229">
    <property type="entry name" value="TPP_enz"/>
</dbReference>
<dbReference type="InterPro" id="IPR029035">
    <property type="entry name" value="DHS-like_NAD/FAD-binding_dom"/>
</dbReference>
<sequence length="569" mass="61112">MRLESDAWNRDGPPAQPGSEQLYDALVDAGVDLLVGLPGTQTLPLDRTVERREDIRYVMARHETAIPHIAWGYYESGGEVAATLTVPGPGDTNAMHGLKNALDDRVPLIHVAADADPADRGKGPIHEIEPETYDTVVKENVSVERPVEFQQAIRSGIETALTPPRGPVRLGVPKSLLEAEFRSPAVTIDPQTSRFGGDAEYEDAKQLLADAERPVVYLGVGARRTGDPDAIRALVETLDAPVVASYKGKGVFPEDDPRWLGVTGSHLPSGANETLEAADVVLALGTRFDGVTTADWSLPMGDELVHVTLETSRIDIAYDADIAIVADVASAVDRLRAGLRSASRPDTAWDGASIGDRVRSEYDDRLRACSLLEDETPIATAGALRTLREVLPREAVVTTDIGGFRLWAKQTFETYEPEAYVTSGSWAGMGVGLPAAIGAKLAVPDRPVVALTGDGGAMMCLQELHTAAAYDLDVVTILFNNQDYGVISKSPEIDQYAEGHRFDWSSPEFAAIAEGFGCRGETVRTLSELESAVDTALARADGPELIDVRVDPDEPTAADVSEYDSSVKF</sequence>
<dbReference type="GO" id="GO:0005948">
    <property type="term" value="C:acetolactate synthase complex"/>
    <property type="evidence" value="ECO:0007669"/>
    <property type="project" value="TreeGrafter"/>
</dbReference>
<dbReference type="Gene3D" id="3.40.50.970">
    <property type="match status" value="2"/>
</dbReference>
<dbReference type="PROSITE" id="PS00187">
    <property type="entry name" value="TPP_ENZYMES"/>
    <property type="match status" value="1"/>
</dbReference>
<dbReference type="InterPro" id="IPR011766">
    <property type="entry name" value="TPP_enzyme_TPP-bd"/>
</dbReference>
<dbReference type="OrthoDB" id="6837at2157"/>
<gene>
    <name evidence="9" type="ORF">FEJ81_22510</name>
</gene>
<dbReference type="KEGG" id="nvr:FEJ81_22510"/>
<evidence type="ECO:0000313" key="10">
    <source>
        <dbReference type="Proteomes" id="UP000302218"/>
    </source>
</evidence>
<dbReference type="InterPro" id="IPR012001">
    <property type="entry name" value="Thiamin_PyroP_enz_TPP-bd_dom"/>
</dbReference>
<dbReference type="GO" id="GO:0050660">
    <property type="term" value="F:flavin adenine dinucleotide binding"/>
    <property type="evidence" value="ECO:0007669"/>
    <property type="project" value="TreeGrafter"/>
</dbReference>
<feature type="domain" description="Thiamine pyrophosphate enzyme TPP-binding" evidence="7">
    <location>
        <begin position="400"/>
        <end position="548"/>
    </location>
</feature>
<evidence type="ECO:0000256" key="3">
    <source>
        <dbReference type="ARBA" id="ARBA00023052"/>
    </source>
</evidence>
<evidence type="ECO:0000256" key="1">
    <source>
        <dbReference type="ARBA" id="ARBA00001964"/>
    </source>
</evidence>
<dbReference type="Gene3D" id="3.40.50.1220">
    <property type="entry name" value="TPP-binding domain"/>
    <property type="match status" value="1"/>
</dbReference>
<comment type="cofactor">
    <cofactor evidence="1">
        <name>thiamine diphosphate</name>
        <dbReference type="ChEBI" id="CHEBI:58937"/>
    </cofactor>
</comment>
<organism evidence="9 10">
    <name type="scientific">Natrinema versiforme</name>
    <dbReference type="NCBI Taxonomy" id="88724"/>
    <lineage>
        <taxon>Archaea</taxon>
        <taxon>Methanobacteriati</taxon>
        <taxon>Methanobacteriota</taxon>
        <taxon>Stenosarchaea group</taxon>
        <taxon>Halobacteria</taxon>
        <taxon>Halobacteriales</taxon>
        <taxon>Natrialbaceae</taxon>
        <taxon>Natrinema</taxon>
    </lineage>
</organism>
<dbReference type="Proteomes" id="UP000302218">
    <property type="component" value="Plasmid pNVE414"/>
</dbReference>
<dbReference type="CDD" id="cd07035">
    <property type="entry name" value="TPP_PYR_POX_like"/>
    <property type="match status" value="1"/>
</dbReference>
<dbReference type="InterPro" id="IPR000399">
    <property type="entry name" value="TPP-bd_CS"/>
</dbReference>
<dbReference type="SUPFAM" id="SSF52518">
    <property type="entry name" value="Thiamin diphosphate-binding fold (THDP-binding)"/>
    <property type="match status" value="2"/>
</dbReference>
<dbReference type="Pfam" id="PF02776">
    <property type="entry name" value="TPP_enzyme_N"/>
    <property type="match status" value="1"/>
</dbReference>
<evidence type="ECO:0000256" key="4">
    <source>
        <dbReference type="RuleBase" id="RU362132"/>
    </source>
</evidence>
<dbReference type="PANTHER" id="PTHR18968">
    <property type="entry name" value="THIAMINE PYROPHOSPHATE ENZYMES"/>
    <property type="match status" value="1"/>
</dbReference>
<dbReference type="GO" id="GO:0044272">
    <property type="term" value="P:sulfur compound biosynthetic process"/>
    <property type="evidence" value="ECO:0007669"/>
    <property type="project" value="UniProtKB-ARBA"/>
</dbReference>
<dbReference type="Pfam" id="PF02775">
    <property type="entry name" value="TPP_enzyme_C"/>
    <property type="match status" value="1"/>
</dbReference>
<evidence type="ECO:0000256" key="2">
    <source>
        <dbReference type="ARBA" id="ARBA00007812"/>
    </source>
</evidence>
<keyword evidence="9" id="KW-0614">Plasmid</keyword>
<name>A0A4P8WSS8_9EURY</name>
<accession>A0A4P8WSS8</accession>
<keyword evidence="3 4" id="KW-0786">Thiamine pyrophosphate</keyword>
<geneLocation type="plasmid" evidence="10">
    <name>pnve414</name>
</geneLocation>
<evidence type="ECO:0000259" key="8">
    <source>
        <dbReference type="Pfam" id="PF02776"/>
    </source>
</evidence>
<dbReference type="PANTHER" id="PTHR18968:SF13">
    <property type="entry name" value="ACETOLACTATE SYNTHASE CATALYTIC SUBUNIT, MITOCHONDRIAL"/>
    <property type="match status" value="1"/>
</dbReference>
<feature type="region of interest" description="Disordered" evidence="5">
    <location>
        <begin position="549"/>
        <end position="569"/>
    </location>
</feature>
<evidence type="ECO:0000256" key="5">
    <source>
        <dbReference type="SAM" id="MobiDB-lite"/>
    </source>
</evidence>
<dbReference type="Pfam" id="PF00205">
    <property type="entry name" value="TPP_enzyme_M"/>
    <property type="match status" value="1"/>
</dbReference>
<dbReference type="InterPro" id="IPR029061">
    <property type="entry name" value="THDP-binding"/>
</dbReference>
<dbReference type="GO" id="GO:0009097">
    <property type="term" value="P:isoleucine biosynthetic process"/>
    <property type="evidence" value="ECO:0007669"/>
    <property type="project" value="TreeGrafter"/>
</dbReference>
<evidence type="ECO:0000259" key="7">
    <source>
        <dbReference type="Pfam" id="PF02775"/>
    </source>
</evidence>
<dbReference type="InterPro" id="IPR012000">
    <property type="entry name" value="Thiamin_PyroP_enz_cen_dom"/>
</dbReference>
<dbReference type="GO" id="GO:0030976">
    <property type="term" value="F:thiamine pyrophosphate binding"/>
    <property type="evidence" value="ECO:0007669"/>
    <property type="project" value="InterPro"/>
</dbReference>
<dbReference type="AlphaFoldDB" id="A0A4P8WSS8"/>
<dbReference type="SUPFAM" id="SSF52467">
    <property type="entry name" value="DHS-like NAD/FAD-binding domain"/>
    <property type="match status" value="1"/>
</dbReference>
<dbReference type="EMBL" id="CP040332">
    <property type="protein sequence ID" value="QCS45101.1"/>
    <property type="molecule type" value="Genomic_DNA"/>
</dbReference>
<dbReference type="GO" id="GO:0009099">
    <property type="term" value="P:L-valine biosynthetic process"/>
    <property type="evidence" value="ECO:0007669"/>
    <property type="project" value="TreeGrafter"/>
</dbReference>
<protein>
    <submittedName>
        <fullName evidence="9">Thiamine pyrophosphate-binding protein</fullName>
    </submittedName>
</protein>
<reference evidence="10" key="1">
    <citation type="submission" date="2019-05" db="EMBL/GenBank/DDBJ databases">
        <title>Genome sequence and methylation pattern of the halophilic Archaeon Natrinema versiforme BOL5-4.</title>
        <authorList>
            <person name="DasSarma P."/>
            <person name="Anton B.P."/>
            <person name="DasSarma S.L."/>
            <person name="Martinez F.L."/>
            <person name="Guzman D."/>
            <person name="Roberts R.J."/>
            <person name="DasSarma S."/>
        </authorList>
    </citation>
    <scope>NUCLEOTIDE SEQUENCE [LARGE SCALE GENOMIC DNA]</scope>
    <source>
        <strain evidence="10">BOL5-4</strain>
        <plasmid evidence="10">pnve414</plasmid>
    </source>
</reference>
<comment type="similarity">
    <text evidence="2 4">Belongs to the TPP enzyme family.</text>
</comment>
<dbReference type="GO" id="GO:0003984">
    <property type="term" value="F:acetolactate synthase activity"/>
    <property type="evidence" value="ECO:0007669"/>
    <property type="project" value="TreeGrafter"/>
</dbReference>
<evidence type="ECO:0000313" key="9">
    <source>
        <dbReference type="EMBL" id="QCS45101.1"/>
    </source>
</evidence>
<feature type="domain" description="Thiamine pyrophosphate enzyme central" evidence="6">
    <location>
        <begin position="202"/>
        <end position="335"/>
    </location>
</feature>
<proteinExistence type="inferred from homology"/>
<dbReference type="GO" id="GO:0000287">
    <property type="term" value="F:magnesium ion binding"/>
    <property type="evidence" value="ECO:0007669"/>
    <property type="project" value="InterPro"/>
</dbReference>
<evidence type="ECO:0000259" key="6">
    <source>
        <dbReference type="Pfam" id="PF00205"/>
    </source>
</evidence>
<feature type="domain" description="Thiamine pyrophosphate enzyme N-terminal TPP-binding" evidence="8">
    <location>
        <begin position="18"/>
        <end position="128"/>
    </location>
</feature>